<name>A0A1G7AQF1_9FLAO</name>
<dbReference type="CDD" id="cd00093">
    <property type="entry name" value="HTH_XRE"/>
    <property type="match status" value="1"/>
</dbReference>
<dbReference type="RefSeq" id="WP_092736088.1">
    <property type="nucleotide sequence ID" value="NZ_FNAS01000004.1"/>
</dbReference>
<dbReference type="STRING" id="1071918.SAMN05421544_10436"/>
<keyword evidence="2" id="KW-0238">DNA-binding</keyword>
<dbReference type="AlphaFoldDB" id="A0A1G7AQF1"/>
<dbReference type="Gene3D" id="1.10.260.40">
    <property type="entry name" value="lambda repressor-like DNA-binding domains"/>
    <property type="match status" value="1"/>
</dbReference>
<dbReference type="PROSITE" id="PS50943">
    <property type="entry name" value="HTH_CROC1"/>
    <property type="match status" value="1"/>
</dbReference>
<accession>A0A1G7AQF1</accession>
<protein>
    <submittedName>
        <fullName evidence="2">DNA-binding transcriptional regulator, XRE family</fullName>
    </submittedName>
</protein>
<feature type="domain" description="HTH cro/C1-type" evidence="1">
    <location>
        <begin position="6"/>
        <end position="57"/>
    </location>
</feature>
<proteinExistence type="predicted"/>
<evidence type="ECO:0000313" key="3">
    <source>
        <dbReference type="Proteomes" id="UP000198517"/>
    </source>
</evidence>
<evidence type="ECO:0000259" key="1">
    <source>
        <dbReference type="PROSITE" id="PS50943"/>
    </source>
</evidence>
<dbReference type="Proteomes" id="UP000198517">
    <property type="component" value="Unassembled WGS sequence"/>
</dbReference>
<dbReference type="Pfam" id="PF13443">
    <property type="entry name" value="HTH_26"/>
    <property type="match status" value="1"/>
</dbReference>
<gene>
    <name evidence="2" type="ORF">SAMN05421544_10436</name>
</gene>
<dbReference type="SMART" id="SM00530">
    <property type="entry name" value="HTH_XRE"/>
    <property type="match status" value="1"/>
</dbReference>
<reference evidence="2 3" key="1">
    <citation type="submission" date="2016-10" db="EMBL/GenBank/DDBJ databases">
        <authorList>
            <person name="de Groot N.N."/>
        </authorList>
    </citation>
    <scope>NUCLEOTIDE SEQUENCE [LARGE SCALE GENOMIC DNA]</scope>
    <source>
        <strain evidence="2 3">DSM 24015</strain>
    </source>
</reference>
<dbReference type="InterPro" id="IPR001387">
    <property type="entry name" value="Cro/C1-type_HTH"/>
</dbReference>
<dbReference type="EMBL" id="FNAS01000004">
    <property type="protein sequence ID" value="SDE16225.1"/>
    <property type="molecule type" value="Genomic_DNA"/>
</dbReference>
<dbReference type="SUPFAM" id="SSF47413">
    <property type="entry name" value="lambda repressor-like DNA-binding domains"/>
    <property type="match status" value="1"/>
</dbReference>
<evidence type="ECO:0000313" key="2">
    <source>
        <dbReference type="EMBL" id="SDE16225.1"/>
    </source>
</evidence>
<keyword evidence="3" id="KW-1185">Reference proteome</keyword>
<dbReference type="InterPro" id="IPR010982">
    <property type="entry name" value="Lambda_DNA-bd_dom_sf"/>
</dbReference>
<dbReference type="OrthoDB" id="1270373at2"/>
<organism evidence="2 3">
    <name type="scientific">Riemerella columbipharyngis</name>
    <dbReference type="NCBI Taxonomy" id="1071918"/>
    <lineage>
        <taxon>Bacteria</taxon>
        <taxon>Pseudomonadati</taxon>
        <taxon>Bacteroidota</taxon>
        <taxon>Flavobacteriia</taxon>
        <taxon>Flavobacteriales</taxon>
        <taxon>Weeksellaceae</taxon>
        <taxon>Riemerella</taxon>
    </lineage>
</organism>
<sequence length="82" mass="9414">MNETRIKEVAKMKGYSLQELSTMIGITYTSFFRRIQNPKLSSLQEIAKALECQIAELLPAGNGFSHFYDDQTGEWLGIRRKN</sequence>
<dbReference type="GO" id="GO:0003677">
    <property type="term" value="F:DNA binding"/>
    <property type="evidence" value="ECO:0007669"/>
    <property type="project" value="UniProtKB-KW"/>
</dbReference>